<dbReference type="AlphaFoldDB" id="A0A4P7D5L4"/>
<keyword evidence="4" id="KW-1185">Reference proteome</keyword>
<dbReference type="Proteomes" id="UP000295727">
    <property type="component" value="Chromosome 4"/>
</dbReference>
<feature type="region of interest" description="Disordered" evidence="1">
    <location>
        <begin position="50"/>
        <end position="96"/>
    </location>
</feature>
<feature type="compositionally biased region" description="Low complexity" evidence="1">
    <location>
        <begin position="68"/>
        <end position="82"/>
    </location>
</feature>
<evidence type="ECO:0000313" key="3">
    <source>
        <dbReference type="EMBL" id="QBR03368.1"/>
    </source>
</evidence>
<reference evidence="3 4" key="1">
    <citation type="submission" date="2019-03" db="EMBL/GenBank/DDBJ databases">
        <title>Paraburkholderia sp. 7MH5, isolated from subtropical forest soil.</title>
        <authorList>
            <person name="Gao Z.-H."/>
            <person name="Qiu L.-H."/>
        </authorList>
    </citation>
    <scope>NUCLEOTIDE SEQUENCE [LARGE SCALE GENOMIC DNA]</scope>
    <source>
        <strain evidence="3 4">7MH5</strain>
    </source>
</reference>
<proteinExistence type="predicted"/>
<sequence>MKSEKIDSPRRSVLRFLRALLLVVTVGTGASAATPESGLGERVRLSVEDPPAEIVDLPSRETAQASVRLGRTRGPGAGARTPDAATSPGSDAAWHSSAHDAVAGELHYGAGSFASTSLGSSMRHFI</sequence>
<name>A0A4P7D5L4_9BURK</name>
<evidence type="ECO:0000313" key="4">
    <source>
        <dbReference type="Proteomes" id="UP000295727"/>
    </source>
</evidence>
<keyword evidence="2" id="KW-0732">Signal</keyword>
<gene>
    <name evidence="3" type="ORF">E1956_40255</name>
</gene>
<feature type="chain" id="PRO_5020347029" evidence="2">
    <location>
        <begin position="33"/>
        <end position="126"/>
    </location>
</feature>
<dbReference type="EMBL" id="CP038151">
    <property type="protein sequence ID" value="QBR03368.1"/>
    <property type="molecule type" value="Genomic_DNA"/>
</dbReference>
<evidence type="ECO:0000256" key="2">
    <source>
        <dbReference type="SAM" id="SignalP"/>
    </source>
</evidence>
<dbReference type="RefSeq" id="WP_134758863.1">
    <property type="nucleotide sequence ID" value="NZ_CP038151.1"/>
</dbReference>
<organism evidence="3 4">
    <name type="scientific">Paraburkholderia pallida</name>
    <dbReference type="NCBI Taxonomy" id="2547399"/>
    <lineage>
        <taxon>Bacteria</taxon>
        <taxon>Pseudomonadati</taxon>
        <taxon>Pseudomonadota</taxon>
        <taxon>Betaproteobacteria</taxon>
        <taxon>Burkholderiales</taxon>
        <taxon>Burkholderiaceae</taxon>
        <taxon>Paraburkholderia</taxon>
    </lineage>
</organism>
<accession>A0A4P7D5L4</accession>
<protein>
    <submittedName>
        <fullName evidence="3">Uncharacterized protein</fullName>
    </submittedName>
</protein>
<dbReference type="KEGG" id="ppai:E1956_40255"/>
<evidence type="ECO:0000256" key="1">
    <source>
        <dbReference type="SAM" id="MobiDB-lite"/>
    </source>
</evidence>
<feature type="signal peptide" evidence="2">
    <location>
        <begin position="1"/>
        <end position="32"/>
    </location>
</feature>